<dbReference type="AlphaFoldDB" id="A0A9Q1KDH2"/>
<dbReference type="EMBL" id="JAKOGI010000147">
    <property type="protein sequence ID" value="KAJ8442121.1"/>
    <property type="molecule type" value="Genomic_DNA"/>
</dbReference>
<name>A0A9Q1KDH2_9CARY</name>
<evidence type="ECO:0000313" key="1">
    <source>
        <dbReference type="EMBL" id="KAJ8442121.1"/>
    </source>
</evidence>
<evidence type="ECO:0000313" key="2">
    <source>
        <dbReference type="Proteomes" id="UP001153076"/>
    </source>
</evidence>
<reference evidence="1" key="1">
    <citation type="submission" date="2022-04" db="EMBL/GenBank/DDBJ databases">
        <title>Carnegiea gigantea Genome sequencing and assembly v2.</title>
        <authorList>
            <person name="Copetti D."/>
            <person name="Sanderson M.J."/>
            <person name="Burquez A."/>
            <person name="Wojciechowski M.F."/>
        </authorList>
    </citation>
    <scope>NUCLEOTIDE SEQUENCE</scope>
    <source>
        <strain evidence="1">SGP5-SGP5p</strain>
        <tissue evidence="1">Aerial part</tissue>
    </source>
</reference>
<protein>
    <submittedName>
        <fullName evidence="1">Uncharacterized protein</fullName>
    </submittedName>
</protein>
<organism evidence="1 2">
    <name type="scientific">Carnegiea gigantea</name>
    <dbReference type="NCBI Taxonomy" id="171969"/>
    <lineage>
        <taxon>Eukaryota</taxon>
        <taxon>Viridiplantae</taxon>
        <taxon>Streptophyta</taxon>
        <taxon>Embryophyta</taxon>
        <taxon>Tracheophyta</taxon>
        <taxon>Spermatophyta</taxon>
        <taxon>Magnoliopsida</taxon>
        <taxon>eudicotyledons</taxon>
        <taxon>Gunneridae</taxon>
        <taxon>Pentapetalae</taxon>
        <taxon>Caryophyllales</taxon>
        <taxon>Cactineae</taxon>
        <taxon>Cactaceae</taxon>
        <taxon>Cactoideae</taxon>
        <taxon>Echinocereeae</taxon>
        <taxon>Carnegiea</taxon>
    </lineage>
</organism>
<gene>
    <name evidence="1" type="ORF">Cgig2_007959</name>
</gene>
<keyword evidence="2" id="KW-1185">Reference proteome</keyword>
<proteinExistence type="predicted"/>
<sequence>MAEAIYDPKFLQVGKLNPFAVTTMVAARAYVSGVLPTQSSSLSAKFTMISNLPLSMYNATLLLRMDRRSNDLEDEKNFHLTLQAAVFQLLQASSSESPGVYKLRNSLRGRDASGGSACPLTLYATELLQLQPLHTASAHLGACISIKKHGFNHGLCICKAFYVGFGICSKKDFFHCRREQLLPQRLDNISGQGFKGHSRQKLLPDFDIAVENSQVSWVRHLGSSSDCPMDQAYFRVSPAQGTNSATP</sequence>
<dbReference type="Proteomes" id="UP001153076">
    <property type="component" value="Unassembled WGS sequence"/>
</dbReference>
<comment type="caution">
    <text evidence="1">The sequence shown here is derived from an EMBL/GenBank/DDBJ whole genome shotgun (WGS) entry which is preliminary data.</text>
</comment>
<accession>A0A9Q1KDH2</accession>